<name>A0A0A8YYP3_ARUDO</name>
<dbReference type="PANTHER" id="PTHR31066:SF33">
    <property type="entry name" value="OS07G0556300 PROTEIN"/>
    <property type="match status" value="1"/>
</dbReference>
<feature type="compositionally biased region" description="Low complexity" evidence="1">
    <location>
        <begin position="1"/>
        <end position="28"/>
    </location>
</feature>
<evidence type="ECO:0000313" key="3">
    <source>
        <dbReference type="EMBL" id="JAD30543.1"/>
    </source>
</evidence>
<dbReference type="EMBL" id="GBRH01267352">
    <property type="protein sequence ID" value="JAD30543.1"/>
    <property type="molecule type" value="Transcribed_RNA"/>
</dbReference>
<feature type="compositionally biased region" description="Low complexity" evidence="1">
    <location>
        <begin position="38"/>
        <end position="50"/>
    </location>
</feature>
<organism evidence="3">
    <name type="scientific">Arundo donax</name>
    <name type="common">Giant reed</name>
    <name type="synonym">Donax arundinaceus</name>
    <dbReference type="NCBI Taxonomy" id="35708"/>
    <lineage>
        <taxon>Eukaryota</taxon>
        <taxon>Viridiplantae</taxon>
        <taxon>Streptophyta</taxon>
        <taxon>Embryophyta</taxon>
        <taxon>Tracheophyta</taxon>
        <taxon>Spermatophyta</taxon>
        <taxon>Magnoliopsida</taxon>
        <taxon>Liliopsida</taxon>
        <taxon>Poales</taxon>
        <taxon>Poaceae</taxon>
        <taxon>PACMAD clade</taxon>
        <taxon>Arundinoideae</taxon>
        <taxon>Arundineae</taxon>
        <taxon>Arundo</taxon>
    </lineage>
</organism>
<feature type="compositionally biased region" description="Basic and acidic residues" evidence="1">
    <location>
        <begin position="243"/>
        <end position="255"/>
    </location>
</feature>
<sequence>MTSSSSHHPDSSSASSTPRAGAGAANGHHPPPLPPAPAAAAPPAQAHGGPQVRLMCSFGGRILPRPGDCQLRYVGGETRIVALPRAAASYAALVAALAKVAPALFAPGALRPALKYQLPQDDLDSLISVTSDDDVDHLMDEFDRLHDLAATVARPPRLRIFLFAPETHAASAAGAFGSVISGTGGEAASDQWFVDALNAPAPHPIERGRSEASSIISEVPDYLFGLDTASDEPSPGPAAAARSKSDTETPHHGEDDSPAPAPGAHQAPYAAEGSSWPAPPPPYMAQPVYYFPVPPPVHYLDPAAQGGYMPRPVYHIVGGGGSEVLGGDPHAPGGNVYGVPHPMQPYPQMMYAPPPRGVVYTSEGRPAAEGGGHSS</sequence>
<feature type="region of interest" description="Disordered" evidence="1">
    <location>
        <begin position="1"/>
        <end position="50"/>
    </location>
</feature>
<dbReference type="SMART" id="SM00666">
    <property type="entry name" value="PB1"/>
    <property type="match status" value="1"/>
</dbReference>
<dbReference type="CDD" id="cd06410">
    <property type="entry name" value="PB1_UP2"/>
    <property type="match status" value="1"/>
</dbReference>
<protein>
    <recommendedName>
        <fullName evidence="2">PB1 domain-containing protein</fullName>
    </recommendedName>
</protein>
<evidence type="ECO:0000259" key="2">
    <source>
        <dbReference type="SMART" id="SM00666"/>
    </source>
</evidence>
<feature type="domain" description="PB1" evidence="2">
    <location>
        <begin position="66"/>
        <end position="165"/>
    </location>
</feature>
<dbReference type="Pfam" id="PF00564">
    <property type="entry name" value="PB1"/>
    <property type="match status" value="1"/>
</dbReference>
<reference evidence="3" key="2">
    <citation type="journal article" date="2015" name="Data Brief">
        <title>Shoot transcriptome of the giant reed, Arundo donax.</title>
        <authorList>
            <person name="Barrero R.A."/>
            <person name="Guerrero F.D."/>
            <person name="Moolhuijzen P."/>
            <person name="Goolsby J.A."/>
            <person name="Tidwell J."/>
            <person name="Bellgard S.E."/>
            <person name="Bellgard M.I."/>
        </authorList>
    </citation>
    <scope>NUCLEOTIDE SEQUENCE</scope>
    <source>
        <tissue evidence="3">Shoot tissue taken approximately 20 cm above the soil surface</tissue>
    </source>
</reference>
<proteinExistence type="predicted"/>
<accession>A0A0A8YYP3</accession>
<dbReference type="InterPro" id="IPR000270">
    <property type="entry name" value="PB1_dom"/>
</dbReference>
<dbReference type="InterPro" id="IPR053198">
    <property type="entry name" value="Gynoecium_Dev_Regulator"/>
</dbReference>
<dbReference type="SUPFAM" id="SSF54277">
    <property type="entry name" value="CAD &amp; PB1 domains"/>
    <property type="match status" value="1"/>
</dbReference>
<dbReference type="PANTHER" id="PTHR31066">
    <property type="entry name" value="OS05G0427100 PROTEIN-RELATED"/>
    <property type="match status" value="1"/>
</dbReference>
<feature type="region of interest" description="Disordered" evidence="1">
    <location>
        <begin position="226"/>
        <end position="275"/>
    </location>
</feature>
<evidence type="ECO:0000256" key="1">
    <source>
        <dbReference type="SAM" id="MobiDB-lite"/>
    </source>
</evidence>
<reference evidence="3" key="1">
    <citation type="submission" date="2014-09" db="EMBL/GenBank/DDBJ databases">
        <authorList>
            <person name="Magalhaes I.L.F."/>
            <person name="Oliveira U."/>
            <person name="Santos F.R."/>
            <person name="Vidigal T.H.D.A."/>
            <person name="Brescovit A.D."/>
            <person name="Santos A.J."/>
        </authorList>
    </citation>
    <scope>NUCLEOTIDE SEQUENCE</scope>
    <source>
        <tissue evidence="3">Shoot tissue taken approximately 20 cm above the soil surface</tissue>
    </source>
</reference>
<dbReference type="AlphaFoldDB" id="A0A0A8YYP3"/>